<dbReference type="PANTHER" id="PTHR46658">
    <property type="entry name" value="CYS OR MET METABOLISM PYRIDOXAL-PHOSPHATE-DEPENDENT ENZYME"/>
    <property type="match status" value="1"/>
</dbReference>
<dbReference type="Gene3D" id="3.40.640.10">
    <property type="entry name" value="Type I PLP-dependent aspartate aminotransferase-like (Major domain)"/>
    <property type="match status" value="1"/>
</dbReference>
<dbReference type="SUPFAM" id="SSF53383">
    <property type="entry name" value="PLP-dependent transferases"/>
    <property type="match status" value="1"/>
</dbReference>
<proteinExistence type="predicted"/>
<dbReference type="InterPro" id="IPR015421">
    <property type="entry name" value="PyrdxlP-dep_Trfase_major"/>
</dbReference>
<dbReference type="Gene3D" id="3.90.1150.60">
    <property type="entry name" value="Methioning gamme-lyase, C-terminal domain"/>
    <property type="match status" value="1"/>
</dbReference>
<gene>
    <name evidence="1" type="ORF">JFN88_20745</name>
</gene>
<keyword evidence="2" id="KW-1185">Reference proteome</keyword>
<dbReference type="Pfam" id="PF06838">
    <property type="entry name" value="Met_gamma_lyase"/>
    <property type="match status" value="1"/>
</dbReference>
<name>A0A934MWY9_9BACL</name>
<dbReference type="AlphaFoldDB" id="A0A934MWY9"/>
<protein>
    <submittedName>
        <fullName evidence="1">Methionine gamma-lyase family protein</fullName>
    </submittedName>
</protein>
<evidence type="ECO:0000313" key="2">
    <source>
        <dbReference type="Proteomes" id="UP000640274"/>
    </source>
</evidence>
<comment type="caution">
    <text evidence="1">The sequence shown here is derived from an EMBL/GenBank/DDBJ whole genome shotgun (WGS) entry which is preliminary data.</text>
</comment>
<dbReference type="Proteomes" id="UP000640274">
    <property type="component" value="Unassembled WGS sequence"/>
</dbReference>
<reference evidence="1" key="1">
    <citation type="submission" date="2020-12" db="EMBL/GenBank/DDBJ databases">
        <authorList>
            <person name="Huq M.A."/>
        </authorList>
    </citation>
    <scope>NUCLEOTIDE SEQUENCE</scope>
    <source>
        <strain evidence="1">MAHUQ-46</strain>
    </source>
</reference>
<dbReference type="InterPro" id="IPR015424">
    <property type="entry name" value="PyrdxlP-dep_Trfase"/>
</dbReference>
<dbReference type="InterPro" id="IPR009651">
    <property type="entry name" value="Met_g_lyase_put"/>
</dbReference>
<accession>A0A934MWY9</accession>
<organism evidence="1 2">
    <name type="scientific">Paenibacillus roseus</name>
    <dbReference type="NCBI Taxonomy" id="2798579"/>
    <lineage>
        <taxon>Bacteria</taxon>
        <taxon>Bacillati</taxon>
        <taxon>Bacillota</taxon>
        <taxon>Bacilli</taxon>
        <taxon>Bacillales</taxon>
        <taxon>Paenibacillaceae</taxon>
        <taxon>Paenibacillus</taxon>
    </lineage>
</organism>
<evidence type="ECO:0000313" key="1">
    <source>
        <dbReference type="EMBL" id="MBJ6363642.1"/>
    </source>
</evidence>
<dbReference type="PANTHER" id="PTHR46658:SF1">
    <property type="entry name" value="CYS OR MET METABOLISM PYRIDOXAL-PHOSPHATE-DEPENDENT ENZYME"/>
    <property type="match status" value="1"/>
</dbReference>
<dbReference type="EMBL" id="JAELUP010000103">
    <property type="protein sequence ID" value="MBJ6363642.1"/>
    <property type="molecule type" value="Genomic_DNA"/>
</dbReference>
<sequence>MVISCANIWKRKENQRYIVNNQERSGWELLEQWAEHAEALAAPRLRELDRTAERNHWKVIRAFQKFKVSDFHFSGSTGYGYNDRGREVLDEVYAEVFGAEAALVRPHFASGTHTISCALFGALRPGDELLYITGRPYDTLHKVIGNEGDGNGSLKDWGITYSEVALLEDRGIDWAQVERSISSKTKVIGIQRSRGYAWRSSLSVAEIGEMVKRIRQLKPDCIIFVDNCYGEFTEELEPTQVGVDLMAGSLIKNPGGGLASTGGYICGRADLVEKASYRLTAPGIGGEVGAMLGTLRATYQGLFLAPHLVGQALRGAVFAAALLELLGFDSNPSWDAQRSDLIQAIRFGREDALIAFVQGIQRAAAVDAHVVPEPWDMPGYDYPVIMAAGTFIQGGSLELSADAPIREPYIAYMQGGLTYSHVKFGVLTALLEMQKRGIIVIKPNMT</sequence>